<accession>A0A915ELQ6</accession>
<dbReference type="PRINTS" id="PR00047">
    <property type="entry name" value="STROIDFINGER"/>
</dbReference>
<dbReference type="InterPro" id="IPR013088">
    <property type="entry name" value="Znf_NHR/GATA"/>
</dbReference>
<dbReference type="FunFam" id="3.30.50.10:FF:000030">
    <property type="entry name" value="Nuclear Hormone Receptor family"/>
    <property type="match status" value="1"/>
</dbReference>
<evidence type="ECO:0000256" key="3">
    <source>
        <dbReference type="ARBA" id="ARBA00022723"/>
    </source>
</evidence>
<dbReference type="GO" id="GO:0008270">
    <property type="term" value="F:zinc ion binding"/>
    <property type="evidence" value="ECO:0007669"/>
    <property type="project" value="UniProtKB-KW"/>
</dbReference>
<evidence type="ECO:0000256" key="7">
    <source>
        <dbReference type="ARBA" id="ARBA00023125"/>
    </source>
</evidence>
<dbReference type="InterPro" id="IPR050200">
    <property type="entry name" value="Nuclear_hormone_rcpt_NR3"/>
</dbReference>
<comment type="subcellular location">
    <subcellularLocation>
        <location evidence="1">Nucleus</location>
    </subcellularLocation>
</comment>
<evidence type="ECO:0000259" key="12">
    <source>
        <dbReference type="PROSITE" id="PS51030"/>
    </source>
</evidence>
<organism evidence="13 14">
    <name type="scientific">Ditylenchus dipsaci</name>
    <dbReference type="NCBI Taxonomy" id="166011"/>
    <lineage>
        <taxon>Eukaryota</taxon>
        <taxon>Metazoa</taxon>
        <taxon>Ecdysozoa</taxon>
        <taxon>Nematoda</taxon>
        <taxon>Chromadorea</taxon>
        <taxon>Rhabditida</taxon>
        <taxon>Tylenchina</taxon>
        <taxon>Tylenchomorpha</taxon>
        <taxon>Sphaerularioidea</taxon>
        <taxon>Anguinidae</taxon>
        <taxon>Anguininae</taxon>
        <taxon>Ditylenchus</taxon>
    </lineage>
</organism>
<dbReference type="AlphaFoldDB" id="A0A915ELQ6"/>
<evidence type="ECO:0000256" key="1">
    <source>
        <dbReference type="ARBA" id="ARBA00004123"/>
    </source>
</evidence>
<evidence type="ECO:0000256" key="2">
    <source>
        <dbReference type="ARBA" id="ARBA00005993"/>
    </source>
</evidence>
<name>A0A915ELQ6_9BILA</name>
<dbReference type="Gene3D" id="3.30.50.10">
    <property type="entry name" value="Erythroid Transcription Factor GATA-1, subunit A"/>
    <property type="match status" value="1"/>
</dbReference>
<evidence type="ECO:0000256" key="6">
    <source>
        <dbReference type="ARBA" id="ARBA00023015"/>
    </source>
</evidence>
<keyword evidence="3" id="KW-0479">Metal-binding</keyword>
<dbReference type="GO" id="GO:0003700">
    <property type="term" value="F:DNA-binding transcription factor activity"/>
    <property type="evidence" value="ECO:0007669"/>
    <property type="project" value="InterPro"/>
</dbReference>
<keyword evidence="7" id="KW-0238">DNA-binding</keyword>
<evidence type="ECO:0000256" key="9">
    <source>
        <dbReference type="ARBA" id="ARBA00023170"/>
    </source>
</evidence>
<reference evidence="14" key="1">
    <citation type="submission" date="2022-11" db="UniProtKB">
        <authorList>
            <consortium name="WormBaseParasite"/>
        </authorList>
    </citation>
    <scope>IDENTIFICATION</scope>
</reference>
<evidence type="ECO:0000256" key="4">
    <source>
        <dbReference type="ARBA" id="ARBA00022771"/>
    </source>
</evidence>
<protein>
    <submittedName>
        <fullName evidence="14">Nuclear receptor domain-containing protein</fullName>
    </submittedName>
</protein>
<comment type="similarity">
    <text evidence="2">Belongs to the nuclear hormone receptor family.</text>
</comment>
<dbReference type="SMART" id="SM00399">
    <property type="entry name" value="ZnF_C4"/>
    <property type="match status" value="1"/>
</dbReference>
<proteinExistence type="inferred from homology"/>
<dbReference type="GO" id="GO:0005634">
    <property type="term" value="C:nucleus"/>
    <property type="evidence" value="ECO:0007669"/>
    <property type="project" value="UniProtKB-SubCell"/>
</dbReference>
<keyword evidence="4" id="KW-0863">Zinc-finger</keyword>
<evidence type="ECO:0000256" key="11">
    <source>
        <dbReference type="SAM" id="MobiDB-lite"/>
    </source>
</evidence>
<evidence type="ECO:0000313" key="13">
    <source>
        <dbReference type="Proteomes" id="UP000887574"/>
    </source>
</evidence>
<dbReference type="GO" id="GO:0043565">
    <property type="term" value="F:sequence-specific DNA binding"/>
    <property type="evidence" value="ECO:0007669"/>
    <property type="project" value="InterPro"/>
</dbReference>
<keyword evidence="6" id="KW-0805">Transcription regulation</keyword>
<keyword evidence="9" id="KW-0675">Receptor</keyword>
<dbReference type="PANTHER" id="PTHR48092">
    <property type="entry name" value="KNIRPS-RELATED PROTEIN-RELATED"/>
    <property type="match status" value="1"/>
</dbReference>
<evidence type="ECO:0000256" key="8">
    <source>
        <dbReference type="ARBA" id="ARBA00023163"/>
    </source>
</evidence>
<dbReference type="PROSITE" id="PS51030">
    <property type="entry name" value="NUCLEAR_REC_DBD_2"/>
    <property type="match status" value="1"/>
</dbReference>
<dbReference type="PROSITE" id="PS00031">
    <property type="entry name" value="NUCLEAR_REC_DBD_1"/>
    <property type="match status" value="1"/>
</dbReference>
<keyword evidence="10" id="KW-0539">Nucleus</keyword>
<feature type="region of interest" description="Disordered" evidence="11">
    <location>
        <begin position="1"/>
        <end position="42"/>
    </location>
</feature>
<dbReference type="WBParaSite" id="jg8083">
    <property type="protein sequence ID" value="jg8083"/>
    <property type="gene ID" value="jg8083"/>
</dbReference>
<dbReference type="Proteomes" id="UP000887574">
    <property type="component" value="Unplaced"/>
</dbReference>
<dbReference type="Pfam" id="PF00105">
    <property type="entry name" value="zf-C4"/>
    <property type="match status" value="1"/>
</dbReference>
<evidence type="ECO:0000256" key="10">
    <source>
        <dbReference type="ARBA" id="ARBA00023242"/>
    </source>
</evidence>
<keyword evidence="5" id="KW-0862">Zinc</keyword>
<keyword evidence="13" id="KW-1185">Reference proteome</keyword>
<feature type="domain" description="Nuclear receptor" evidence="12">
    <location>
        <begin position="50"/>
        <end position="125"/>
    </location>
</feature>
<keyword evidence="8" id="KW-0804">Transcription</keyword>
<dbReference type="InterPro" id="IPR001628">
    <property type="entry name" value="Znf_hrmn_rcpt"/>
</dbReference>
<dbReference type="SUPFAM" id="SSF57716">
    <property type="entry name" value="Glucocorticoid receptor-like (DNA-binding domain)"/>
    <property type="match status" value="1"/>
</dbReference>
<sequence length="248" mass="26452">MDTLERQQSGSSLSPTSTNPIMFQHNNDSSGSLQQSTDASILSSTTNGDRHFCVVCGDESDGLHFGQYTCRACAAFFRRTVSLKLQYTCKHDGNCAIEKSARNMCRACRFEKCLLQGMLTTAVQHARDGLGKRKEVQKLSTAPATVGCHAGRHKFSIQRIGAGISIQTTAYSSTNQNVNSLTPPALHTYSTAAASTSTSSPVLTSSPANVLVDQSKHQAAATILHLNGNHGLTGGMSHTFGFPPILTS</sequence>
<evidence type="ECO:0000256" key="5">
    <source>
        <dbReference type="ARBA" id="ARBA00022833"/>
    </source>
</evidence>
<evidence type="ECO:0000313" key="14">
    <source>
        <dbReference type="WBParaSite" id="jg8083"/>
    </source>
</evidence>